<dbReference type="EMBL" id="JACHGF010000008">
    <property type="protein sequence ID" value="MBB5286199.1"/>
    <property type="molecule type" value="Genomic_DNA"/>
</dbReference>
<organism evidence="1 2">
    <name type="scientific">Rhabdobacter roseus</name>
    <dbReference type="NCBI Taxonomy" id="1655419"/>
    <lineage>
        <taxon>Bacteria</taxon>
        <taxon>Pseudomonadati</taxon>
        <taxon>Bacteroidota</taxon>
        <taxon>Cytophagia</taxon>
        <taxon>Cytophagales</taxon>
        <taxon>Cytophagaceae</taxon>
        <taxon>Rhabdobacter</taxon>
    </lineage>
</organism>
<dbReference type="Proteomes" id="UP000557307">
    <property type="component" value="Unassembled WGS sequence"/>
</dbReference>
<dbReference type="AlphaFoldDB" id="A0A840U2X8"/>
<dbReference type="RefSeq" id="WP_184177066.1">
    <property type="nucleotide sequence ID" value="NZ_JACHGF010000008.1"/>
</dbReference>
<evidence type="ECO:0000313" key="1">
    <source>
        <dbReference type="EMBL" id="MBB5286199.1"/>
    </source>
</evidence>
<name>A0A840U2X8_9BACT</name>
<keyword evidence="2" id="KW-1185">Reference proteome</keyword>
<accession>A0A840U2X8</accession>
<reference evidence="1 2" key="1">
    <citation type="submission" date="2020-08" db="EMBL/GenBank/DDBJ databases">
        <title>Genomic Encyclopedia of Type Strains, Phase IV (KMG-IV): sequencing the most valuable type-strain genomes for metagenomic binning, comparative biology and taxonomic classification.</title>
        <authorList>
            <person name="Goeker M."/>
        </authorList>
    </citation>
    <scope>NUCLEOTIDE SEQUENCE [LARGE SCALE GENOMIC DNA]</scope>
    <source>
        <strain evidence="1 2">DSM 105074</strain>
    </source>
</reference>
<sequence>MATLLGACNRVKDSNPQAANVPAEVVQLVKQNYTNPSNMVFTEIVADKIWGVDLQTTEKKVNAAVNKNTIISSYRLAADLPPDSLVNLLNPSVIKGGSFSNYREEEYSWYREGNYGQRLVADYNWQGKTHRFQWGITMLSGQATYTLEMLSAKSRVTSLAEEDMPNPIRNYLSQKGLGFSTGTIFKNDQDENMYQVMVSQNNTFFTLLFNNQHTLIGGSEQPTLLNGVQALPESIRHYLANTPEYKDFVFEGQFARNYKRTYDGVTSYDLCIQKNTGTMYGTQVWFITLDQAGNVLVRSYMGFY</sequence>
<gene>
    <name evidence="1" type="ORF">HNQ92_004359</name>
</gene>
<comment type="caution">
    <text evidence="1">The sequence shown here is derived from an EMBL/GenBank/DDBJ whole genome shotgun (WGS) entry which is preliminary data.</text>
</comment>
<protein>
    <submittedName>
        <fullName evidence="1">Uncharacterized protein</fullName>
    </submittedName>
</protein>
<evidence type="ECO:0000313" key="2">
    <source>
        <dbReference type="Proteomes" id="UP000557307"/>
    </source>
</evidence>
<proteinExistence type="predicted"/>